<comment type="caution">
    <text evidence="1">The sequence shown here is derived from an EMBL/GenBank/DDBJ whole genome shotgun (WGS) entry which is preliminary data.</text>
</comment>
<organism evidence="1 2">
    <name type="scientific">Pseudomassariella vexata</name>
    <dbReference type="NCBI Taxonomy" id="1141098"/>
    <lineage>
        <taxon>Eukaryota</taxon>
        <taxon>Fungi</taxon>
        <taxon>Dikarya</taxon>
        <taxon>Ascomycota</taxon>
        <taxon>Pezizomycotina</taxon>
        <taxon>Sordariomycetes</taxon>
        <taxon>Xylariomycetidae</taxon>
        <taxon>Amphisphaeriales</taxon>
        <taxon>Pseudomassariaceae</taxon>
        <taxon>Pseudomassariella</taxon>
    </lineage>
</organism>
<dbReference type="InParanoid" id="A0A1Y2EJW3"/>
<gene>
    <name evidence="1" type="ORF">BCR38DRAFT_21858</name>
</gene>
<dbReference type="EMBL" id="MCFJ01000001">
    <property type="protein sequence ID" value="ORY71841.1"/>
    <property type="molecule type" value="Genomic_DNA"/>
</dbReference>
<dbReference type="STRING" id="1141098.A0A1Y2EJW3"/>
<evidence type="ECO:0008006" key="3">
    <source>
        <dbReference type="Google" id="ProtNLM"/>
    </source>
</evidence>
<name>A0A1Y2EJW3_9PEZI</name>
<dbReference type="AlphaFoldDB" id="A0A1Y2EJW3"/>
<protein>
    <recommendedName>
        <fullName evidence="3">C2H2-type domain-containing protein</fullName>
    </recommendedName>
</protein>
<keyword evidence="2" id="KW-1185">Reference proteome</keyword>
<evidence type="ECO:0000313" key="1">
    <source>
        <dbReference type="EMBL" id="ORY71841.1"/>
    </source>
</evidence>
<proteinExistence type="predicted"/>
<dbReference type="RefSeq" id="XP_040721433.1">
    <property type="nucleotide sequence ID" value="XM_040854229.1"/>
</dbReference>
<dbReference type="Proteomes" id="UP000193689">
    <property type="component" value="Unassembled WGS sequence"/>
</dbReference>
<accession>A0A1Y2EJW3</accession>
<dbReference type="GeneID" id="63770441"/>
<sequence>MQALKKVSDPTKHLRGIHNEIAFPCSVLGCGRVGAKGCVRQKRLLKHHPAAHLDVLLLPAGGLPTEPEVLTHYSNGQPEITLEGGSHSRTR</sequence>
<reference evidence="1 2" key="1">
    <citation type="submission" date="2016-07" db="EMBL/GenBank/DDBJ databases">
        <title>Pervasive Adenine N6-methylation of Active Genes in Fungi.</title>
        <authorList>
            <consortium name="DOE Joint Genome Institute"/>
            <person name="Mondo S.J."/>
            <person name="Dannebaum R.O."/>
            <person name="Kuo R.C."/>
            <person name="Labutti K."/>
            <person name="Haridas S."/>
            <person name="Kuo A."/>
            <person name="Salamov A."/>
            <person name="Ahrendt S.R."/>
            <person name="Lipzen A."/>
            <person name="Sullivan W."/>
            <person name="Andreopoulos W.B."/>
            <person name="Clum A."/>
            <person name="Lindquist E."/>
            <person name="Daum C."/>
            <person name="Ramamoorthy G.K."/>
            <person name="Gryganskyi A."/>
            <person name="Culley D."/>
            <person name="Magnuson J.K."/>
            <person name="James T.Y."/>
            <person name="O'Malley M.A."/>
            <person name="Stajich J.E."/>
            <person name="Spatafora J.W."/>
            <person name="Visel A."/>
            <person name="Grigoriev I.V."/>
        </authorList>
    </citation>
    <scope>NUCLEOTIDE SEQUENCE [LARGE SCALE GENOMIC DNA]</scope>
    <source>
        <strain evidence="1 2">CBS 129021</strain>
    </source>
</reference>
<dbReference type="OrthoDB" id="2687452at2759"/>
<evidence type="ECO:0000313" key="2">
    <source>
        <dbReference type="Proteomes" id="UP000193689"/>
    </source>
</evidence>